<sequence length="463" mass="50364">MAVVPASTFARLSNPSRSTTPSMVLGTATVLGGSVAGLLAARVLSDHAASVLIIERDEPDAGDDQRNGVPQGFQIHALLPGGLSLLERWFPGFTEQVIAAGACAAPATARRTYIDGVRKVIGSAATMLTGSRAFLEGQIRERVLALPNVKAITARVTDVVFDGDAVSGVSYESSGMSSVERSDLVIDAMGKSSRMAEWLEKKGWERPPLRRMVVDLNYATAVLRREEGDPAGNIHLALKSGKTSGDASGAMFCRIEGDRWLMMMAGYQDRKPGRTAEDLLRVARQEFPPEFELVADNELVEEIRTYRHADSRRRDYHLVSKLPARLVAVGDAVAAFNPVYGQGMSSAALHASCLSEYLCSEPELAKPARAFFALQRVVVDAAWDISTGADLALPHVDGPYPRGYPVLRWVRNQISAASVYDREIGRRFDEVTYMIQHPSSLARPGVLARAIAVNLWSKFRSRP</sequence>
<gene>
    <name evidence="1" type="ORF">SAMN05661093_09914</name>
</gene>
<dbReference type="AlphaFoldDB" id="A0A1Y5Y964"/>
<dbReference type="Proteomes" id="UP000192674">
    <property type="component" value="Unassembled WGS sequence"/>
</dbReference>
<proteinExistence type="predicted"/>
<dbReference type="PANTHER" id="PTHR43422:SF3">
    <property type="entry name" value="THIAMINE THIAZOLE SYNTHASE"/>
    <property type="match status" value="1"/>
</dbReference>
<dbReference type="InterPro" id="IPR036188">
    <property type="entry name" value="FAD/NAD-bd_sf"/>
</dbReference>
<dbReference type="OrthoDB" id="9790035at2"/>
<dbReference type="SUPFAM" id="SSF51905">
    <property type="entry name" value="FAD/NAD(P)-binding domain"/>
    <property type="match status" value="1"/>
</dbReference>
<evidence type="ECO:0000313" key="2">
    <source>
        <dbReference type="Proteomes" id="UP000192674"/>
    </source>
</evidence>
<dbReference type="EMBL" id="FWXV01000014">
    <property type="protein sequence ID" value="SMD26331.1"/>
    <property type="molecule type" value="Genomic_DNA"/>
</dbReference>
<organism evidence="1 2">
    <name type="scientific">Kibdelosporangium aridum</name>
    <dbReference type="NCBI Taxonomy" id="2030"/>
    <lineage>
        <taxon>Bacteria</taxon>
        <taxon>Bacillati</taxon>
        <taxon>Actinomycetota</taxon>
        <taxon>Actinomycetes</taxon>
        <taxon>Pseudonocardiales</taxon>
        <taxon>Pseudonocardiaceae</taxon>
        <taxon>Kibdelosporangium</taxon>
    </lineage>
</organism>
<name>A0A1Y5Y964_KIBAR</name>
<evidence type="ECO:0000313" key="1">
    <source>
        <dbReference type="EMBL" id="SMD26331.1"/>
    </source>
</evidence>
<accession>A0A1Y5Y964</accession>
<dbReference type="Gene3D" id="3.50.50.60">
    <property type="entry name" value="FAD/NAD(P)-binding domain"/>
    <property type="match status" value="1"/>
</dbReference>
<keyword evidence="2" id="KW-1185">Reference proteome</keyword>
<protein>
    <submittedName>
        <fullName evidence="1">2-polyprenyl-6-methoxyphenol hydroxylase</fullName>
    </submittedName>
</protein>
<dbReference type="PANTHER" id="PTHR43422">
    <property type="entry name" value="THIAMINE THIAZOLE SYNTHASE"/>
    <property type="match status" value="1"/>
</dbReference>
<reference evidence="1 2" key="1">
    <citation type="submission" date="2017-04" db="EMBL/GenBank/DDBJ databases">
        <authorList>
            <person name="Afonso C.L."/>
            <person name="Miller P.J."/>
            <person name="Scott M.A."/>
            <person name="Spackman E."/>
            <person name="Goraichik I."/>
            <person name="Dimitrov K.M."/>
            <person name="Suarez D.L."/>
            <person name="Swayne D.E."/>
        </authorList>
    </citation>
    <scope>NUCLEOTIDE SEQUENCE [LARGE SCALE GENOMIC DNA]</scope>
    <source>
        <strain evidence="1 2">DSM 43828</strain>
    </source>
</reference>